<dbReference type="GO" id="GO:0004069">
    <property type="term" value="F:L-aspartate:2-oxoglutarate aminotransferase activity"/>
    <property type="evidence" value="ECO:0007669"/>
    <property type="project" value="UniProtKB-EC"/>
</dbReference>
<dbReference type="NCBIfam" id="NF006719">
    <property type="entry name" value="PRK09257.1"/>
    <property type="match status" value="1"/>
</dbReference>
<evidence type="ECO:0000313" key="9">
    <source>
        <dbReference type="EMBL" id="ORX86467.1"/>
    </source>
</evidence>
<evidence type="ECO:0000256" key="1">
    <source>
        <dbReference type="ARBA" id="ARBA00001933"/>
    </source>
</evidence>
<evidence type="ECO:0000256" key="2">
    <source>
        <dbReference type="ARBA" id="ARBA00007441"/>
    </source>
</evidence>
<dbReference type="InterPro" id="IPR015424">
    <property type="entry name" value="PyrdxlP-dep_Trfase"/>
</dbReference>
<dbReference type="EC" id="2.6.1.1" evidence="7"/>
<sequence length="409" mass="46432">MSISRFSVLKPSTPDAIFALVGRYTLDKNPNKINLAIGAYKDEHQKPWVLPCVKQAKKIILNDPNDNHEYNPMIGIKSFTSAGAKLILGDNSSIIKNNSISSVQSIGGTGALKLGFELLKRAKPSAVYISNPTWANHVSMIPEANLPLKYYRYWDTKNLKIDFKGLLDDLWNAPNNSTFLLHACGHNPTGIDPTKEQWKEIAEVMKKKNHFPFFDCAYQGFASGNIINDSWAIRYFAEQGFEMLVSQSFSKNMGLYGERVGCLHVIYPKIQNTEKIVKLVNDHLASITRSFYSNAPSFGAKIAEKILTQPDLREQWYKDMTTMSGRISNIRKELSKRLKERGTPGQWDHFYKQIGMFSYSGLTEKQVVELNNKYSIYFTKNGRISISGLNMDNLDYFVESVDKVVRTIH</sequence>
<dbReference type="PANTHER" id="PTHR11879:SF55">
    <property type="entry name" value="GLUTAMATE OXALOACETATE TRANSAMINASE 1, ISOFORM B"/>
    <property type="match status" value="1"/>
</dbReference>
<evidence type="ECO:0000256" key="3">
    <source>
        <dbReference type="ARBA" id="ARBA00011738"/>
    </source>
</evidence>
<evidence type="ECO:0000256" key="5">
    <source>
        <dbReference type="ARBA" id="ARBA00022679"/>
    </source>
</evidence>
<dbReference type="FunFam" id="3.90.1150.10:FF:000001">
    <property type="entry name" value="Aspartate aminotransferase"/>
    <property type="match status" value="1"/>
</dbReference>
<dbReference type="InterPro" id="IPR000796">
    <property type="entry name" value="Asp_trans"/>
</dbReference>
<dbReference type="FunFam" id="3.40.640.10:FF:000066">
    <property type="entry name" value="Aspartate aminotransferase"/>
    <property type="match status" value="1"/>
</dbReference>
<dbReference type="STRING" id="1754192.A0A1Y1XL27"/>
<reference evidence="9 10" key="1">
    <citation type="submission" date="2016-08" db="EMBL/GenBank/DDBJ databases">
        <title>A Parts List for Fungal Cellulosomes Revealed by Comparative Genomics.</title>
        <authorList>
            <consortium name="DOE Joint Genome Institute"/>
            <person name="Haitjema C.H."/>
            <person name="Gilmore S.P."/>
            <person name="Henske J.K."/>
            <person name="Solomon K.V."/>
            <person name="De Groot R."/>
            <person name="Kuo A."/>
            <person name="Mondo S.J."/>
            <person name="Salamov A.A."/>
            <person name="Labutti K."/>
            <person name="Zhao Z."/>
            <person name="Chiniquy J."/>
            <person name="Barry K."/>
            <person name="Brewer H.M."/>
            <person name="Purvine S.O."/>
            <person name="Wright A.T."/>
            <person name="Boxma B."/>
            <person name="Van Alen T."/>
            <person name="Hackstein J.H."/>
            <person name="Baker S.E."/>
            <person name="Grigoriev I.V."/>
            <person name="O'Malley M.A."/>
        </authorList>
    </citation>
    <scope>NUCLEOTIDE SEQUENCE [LARGE SCALE GENOMIC DNA]</scope>
    <source>
        <strain evidence="9 10">S4</strain>
    </source>
</reference>
<evidence type="ECO:0000313" key="10">
    <source>
        <dbReference type="Proteomes" id="UP000193944"/>
    </source>
</evidence>
<gene>
    <name evidence="9" type="ORF">BCR32DRAFT_290039</name>
</gene>
<evidence type="ECO:0000256" key="4">
    <source>
        <dbReference type="ARBA" id="ARBA00022576"/>
    </source>
</evidence>
<comment type="subunit">
    <text evidence="3 7">Homodimer.</text>
</comment>
<dbReference type="PROSITE" id="PS00105">
    <property type="entry name" value="AA_TRANSFER_CLASS_1"/>
    <property type="match status" value="1"/>
</dbReference>
<dbReference type="InterPro" id="IPR015422">
    <property type="entry name" value="PyrdxlP-dep_Trfase_small"/>
</dbReference>
<dbReference type="GO" id="GO:0006532">
    <property type="term" value="P:aspartate biosynthetic process"/>
    <property type="evidence" value="ECO:0007669"/>
    <property type="project" value="TreeGrafter"/>
</dbReference>
<dbReference type="PANTHER" id="PTHR11879">
    <property type="entry name" value="ASPARTATE AMINOTRANSFERASE"/>
    <property type="match status" value="1"/>
</dbReference>
<keyword evidence="4 7" id="KW-0032">Aminotransferase</keyword>
<dbReference type="GO" id="GO:0030170">
    <property type="term" value="F:pyridoxal phosphate binding"/>
    <property type="evidence" value="ECO:0007669"/>
    <property type="project" value="InterPro"/>
</dbReference>
<comment type="miscellaneous">
    <text evidence="7">In eukaryotes there are cytoplasmic, mitochondrial and chloroplastic isozymes.</text>
</comment>
<dbReference type="OrthoDB" id="6752799at2759"/>
<comment type="caution">
    <text evidence="9">The sequence shown here is derived from an EMBL/GenBank/DDBJ whole genome shotgun (WGS) entry which is preliminary data.</text>
</comment>
<organism evidence="9 10">
    <name type="scientific">Anaeromyces robustus</name>
    <dbReference type="NCBI Taxonomy" id="1754192"/>
    <lineage>
        <taxon>Eukaryota</taxon>
        <taxon>Fungi</taxon>
        <taxon>Fungi incertae sedis</taxon>
        <taxon>Chytridiomycota</taxon>
        <taxon>Chytridiomycota incertae sedis</taxon>
        <taxon>Neocallimastigomycetes</taxon>
        <taxon>Neocallimastigales</taxon>
        <taxon>Neocallimastigaceae</taxon>
        <taxon>Anaeromyces</taxon>
    </lineage>
</organism>
<feature type="domain" description="Aminotransferase class I/classII large" evidence="8">
    <location>
        <begin position="31"/>
        <end position="400"/>
    </location>
</feature>
<keyword evidence="6" id="KW-0663">Pyridoxal phosphate</keyword>
<comment type="cofactor">
    <cofactor evidence="1">
        <name>pyridoxal 5'-phosphate</name>
        <dbReference type="ChEBI" id="CHEBI:597326"/>
    </cofactor>
</comment>
<evidence type="ECO:0000256" key="6">
    <source>
        <dbReference type="ARBA" id="ARBA00022898"/>
    </source>
</evidence>
<dbReference type="Pfam" id="PF00155">
    <property type="entry name" value="Aminotran_1_2"/>
    <property type="match status" value="1"/>
</dbReference>
<dbReference type="InterPro" id="IPR004839">
    <property type="entry name" value="Aminotransferase_I/II_large"/>
</dbReference>
<dbReference type="Gene3D" id="3.90.1150.10">
    <property type="entry name" value="Aspartate Aminotransferase, domain 1"/>
    <property type="match status" value="1"/>
</dbReference>
<comment type="similarity">
    <text evidence="2">Belongs to the class-I pyridoxal-phosphate-dependent aminotransferase family.</text>
</comment>
<comment type="catalytic activity">
    <reaction evidence="7">
        <text>L-aspartate + 2-oxoglutarate = oxaloacetate + L-glutamate</text>
        <dbReference type="Rhea" id="RHEA:21824"/>
        <dbReference type="ChEBI" id="CHEBI:16452"/>
        <dbReference type="ChEBI" id="CHEBI:16810"/>
        <dbReference type="ChEBI" id="CHEBI:29985"/>
        <dbReference type="ChEBI" id="CHEBI:29991"/>
        <dbReference type="EC" id="2.6.1.1"/>
    </reaction>
</comment>
<dbReference type="SUPFAM" id="SSF53383">
    <property type="entry name" value="PLP-dependent transferases"/>
    <property type="match status" value="1"/>
</dbReference>
<reference evidence="9 10" key="2">
    <citation type="submission" date="2016-08" db="EMBL/GenBank/DDBJ databases">
        <title>Pervasive Adenine N6-methylation of Active Genes in Fungi.</title>
        <authorList>
            <consortium name="DOE Joint Genome Institute"/>
            <person name="Mondo S.J."/>
            <person name="Dannebaum R.O."/>
            <person name="Kuo R.C."/>
            <person name="Labutti K."/>
            <person name="Haridas S."/>
            <person name="Kuo A."/>
            <person name="Salamov A."/>
            <person name="Ahrendt S.R."/>
            <person name="Lipzen A."/>
            <person name="Sullivan W."/>
            <person name="Andreopoulos W.B."/>
            <person name="Clum A."/>
            <person name="Lindquist E."/>
            <person name="Daum C."/>
            <person name="Ramamoorthy G.K."/>
            <person name="Gryganskyi A."/>
            <person name="Culley D."/>
            <person name="Magnuson J.K."/>
            <person name="James T.Y."/>
            <person name="O'Malley M.A."/>
            <person name="Stajich J.E."/>
            <person name="Spatafora J.W."/>
            <person name="Visel A."/>
            <person name="Grigoriev I.V."/>
        </authorList>
    </citation>
    <scope>NUCLEOTIDE SEQUENCE [LARGE SCALE GENOMIC DNA]</scope>
    <source>
        <strain evidence="9 10">S4</strain>
    </source>
</reference>
<dbReference type="EMBL" id="MCFG01000021">
    <property type="protein sequence ID" value="ORX86467.1"/>
    <property type="molecule type" value="Genomic_DNA"/>
</dbReference>
<name>A0A1Y1XL27_9FUNG</name>
<dbReference type="InterPro" id="IPR015421">
    <property type="entry name" value="PyrdxlP-dep_Trfase_major"/>
</dbReference>
<protein>
    <recommendedName>
        <fullName evidence="7">Aspartate aminotransferase</fullName>
        <ecNumber evidence="7">2.6.1.1</ecNumber>
    </recommendedName>
</protein>
<dbReference type="GO" id="GO:0005829">
    <property type="term" value="C:cytosol"/>
    <property type="evidence" value="ECO:0007669"/>
    <property type="project" value="TreeGrafter"/>
</dbReference>
<dbReference type="CDD" id="cd00609">
    <property type="entry name" value="AAT_like"/>
    <property type="match status" value="1"/>
</dbReference>
<keyword evidence="5 7" id="KW-0808">Transferase</keyword>
<dbReference type="PRINTS" id="PR00799">
    <property type="entry name" value="TRANSAMINASE"/>
</dbReference>
<evidence type="ECO:0000259" key="8">
    <source>
        <dbReference type="Pfam" id="PF00155"/>
    </source>
</evidence>
<evidence type="ECO:0000256" key="7">
    <source>
        <dbReference type="RuleBase" id="RU000480"/>
    </source>
</evidence>
<keyword evidence="10" id="KW-1185">Reference proteome</keyword>
<proteinExistence type="inferred from homology"/>
<dbReference type="AlphaFoldDB" id="A0A1Y1XL27"/>
<accession>A0A1Y1XL27</accession>
<dbReference type="Proteomes" id="UP000193944">
    <property type="component" value="Unassembled WGS sequence"/>
</dbReference>
<dbReference type="InterPro" id="IPR004838">
    <property type="entry name" value="NHTrfase_class1_PyrdxlP-BS"/>
</dbReference>
<dbReference type="Gene3D" id="3.40.640.10">
    <property type="entry name" value="Type I PLP-dependent aspartate aminotransferase-like (Major domain)"/>
    <property type="match status" value="1"/>
</dbReference>